<feature type="domain" description="HMA" evidence="2">
    <location>
        <begin position="62"/>
        <end position="126"/>
    </location>
</feature>
<keyword evidence="4" id="KW-1185">Reference proteome</keyword>
<dbReference type="Proteomes" id="UP000700908">
    <property type="component" value="Unassembled WGS sequence"/>
</dbReference>
<dbReference type="Gene3D" id="3.30.70.100">
    <property type="match status" value="1"/>
</dbReference>
<dbReference type="SUPFAM" id="SSF55008">
    <property type="entry name" value="HMA, heavy metal-associated domain"/>
    <property type="match status" value="1"/>
</dbReference>
<proteinExistence type="predicted"/>
<evidence type="ECO:0000313" key="3">
    <source>
        <dbReference type="EMBL" id="MBY4796889.1"/>
    </source>
</evidence>
<reference evidence="3 4" key="1">
    <citation type="submission" date="2021-08" db="EMBL/GenBank/DDBJ databases">
        <title>Collinsella faecalis sp. nov. isolated from swine faeces.</title>
        <authorList>
            <person name="Oh B.S."/>
            <person name="Lee J.H."/>
        </authorList>
    </citation>
    <scope>NUCLEOTIDE SEQUENCE [LARGE SCALE GENOMIC DNA]</scope>
    <source>
        <strain evidence="3 4">AGMB00827</strain>
    </source>
</reference>
<name>A0ABS7MHQ2_9ACTN</name>
<dbReference type="Pfam" id="PF00403">
    <property type="entry name" value="HMA"/>
    <property type="match status" value="1"/>
</dbReference>
<dbReference type="PROSITE" id="PS50846">
    <property type="entry name" value="HMA_2"/>
    <property type="match status" value="1"/>
</dbReference>
<keyword evidence="1" id="KW-0479">Metal-binding</keyword>
<comment type="caution">
    <text evidence="3">The sequence shown here is derived from an EMBL/GenBank/DDBJ whole genome shotgun (WGS) entry which is preliminary data.</text>
</comment>
<dbReference type="InterPro" id="IPR036163">
    <property type="entry name" value="HMA_dom_sf"/>
</dbReference>
<dbReference type="EMBL" id="JAIMFO010000004">
    <property type="protein sequence ID" value="MBY4796889.1"/>
    <property type="molecule type" value="Genomic_DNA"/>
</dbReference>
<protein>
    <submittedName>
        <fullName evidence="3">Heavy-metal-associated domain-containing protein</fullName>
    </submittedName>
</protein>
<dbReference type="RefSeq" id="WP_222198612.1">
    <property type="nucleotide sequence ID" value="NZ_JAIMFO010000004.1"/>
</dbReference>
<dbReference type="PROSITE" id="PS01047">
    <property type="entry name" value="HMA_1"/>
    <property type="match status" value="1"/>
</dbReference>
<gene>
    <name evidence="3" type="ORF">K6V98_00715</name>
</gene>
<sequence length="128" mass="13668">MEALLTPGNIVVALIVLAALIVGGRKIFGGIQGSSSCCGARDVQPRRRRVQIEDTDENNYPYQADLLIGGMSCEGCVQTVEAALCSLPGIWATVDLKQTEAHIRSKHPISLPELEAAVKSAGYYVAKI</sequence>
<organism evidence="3 4">
    <name type="scientific">Collinsella ureilytica</name>
    <dbReference type="NCBI Taxonomy" id="2869515"/>
    <lineage>
        <taxon>Bacteria</taxon>
        <taxon>Bacillati</taxon>
        <taxon>Actinomycetota</taxon>
        <taxon>Coriobacteriia</taxon>
        <taxon>Coriobacteriales</taxon>
        <taxon>Coriobacteriaceae</taxon>
        <taxon>Collinsella</taxon>
    </lineage>
</organism>
<dbReference type="InterPro" id="IPR006121">
    <property type="entry name" value="HMA_dom"/>
</dbReference>
<dbReference type="InterPro" id="IPR017969">
    <property type="entry name" value="Heavy-metal-associated_CS"/>
</dbReference>
<evidence type="ECO:0000259" key="2">
    <source>
        <dbReference type="PROSITE" id="PS50846"/>
    </source>
</evidence>
<accession>A0ABS7MHQ2</accession>
<evidence type="ECO:0000313" key="4">
    <source>
        <dbReference type="Proteomes" id="UP000700908"/>
    </source>
</evidence>
<evidence type="ECO:0000256" key="1">
    <source>
        <dbReference type="ARBA" id="ARBA00022723"/>
    </source>
</evidence>
<dbReference type="CDD" id="cd00371">
    <property type="entry name" value="HMA"/>
    <property type="match status" value="1"/>
</dbReference>